<comment type="caution">
    <text evidence="1">The sequence shown here is derived from an EMBL/GenBank/DDBJ whole genome shotgun (WGS) entry which is preliminary data.</text>
</comment>
<dbReference type="GO" id="GO:0003677">
    <property type="term" value="F:DNA binding"/>
    <property type="evidence" value="ECO:0007669"/>
    <property type="project" value="InterPro"/>
</dbReference>
<dbReference type="InterPro" id="IPR038390">
    <property type="entry name" value="Metal_Tscrpt_repr_sf"/>
</dbReference>
<dbReference type="Gene3D" id="1.20.58.1000">
    <property type="entry name" value="Metal-sensitive repressor, helix protomer"/>
    <property type="match status" value="1"/>
</dbReference>
<reference evidence="1" key="1">
    <citation type="submission" date="2022-12" db="EMBL/GenBank/DDBJ databases">
        <title>Reference genome sequencing for broad-spectrum identification of bacterial and archaeal isolates by mass spectrometry.</title>
        <authorList>
            <person name="Sekiguchi Y."/>
            <person name="Tourlousse D.M."/>
        </authorList>
    </citation>
    <scope>NUCLEOTIDE SEQUENCE</scope>
    <source>
        <strain evidence="1">10succ1</strain>
    </source>
</reference>
<sequence>MDKNDKNNTASYSQDKKKLINRLNRIEGQIRGIKKLIENDTYCDDILNQINSSKSALNGVSKIILKKHLGSCVANKIKNDDPEIIDEFIKTIEKIIK</sequence>
<evidence type="ECO:0000313" key="2">
    <source>
        <dbReference type="Proteomes" id="UP001144471"/>
    </source>
</evidence>
<organism evidence="1 2">
    <name type="scientific">Propionigenium maris DSM 9537</name>
    <dbReference type="NCBI Taxonomy" id="1123000"/>
    <lineage>
        <taxon>Bacteria</taxon>
        <taxon>Fusobacteriati</taxon>
        <taxon>Fusobacteriota</taxon>
        <taxon>Fusobacteriia</taxon>
        <taxon>Fusobacteriales</taxon>
        <taxon>Fusobacteriaceae</taxon>
        <taxon>Propionigenium</taxon>
    </lineage>
</organism>
<protein>
    <recommendedName>
        <fullName evidence="3">DNA-binding transcriptional regulator, FrmR family</fullName>
    </recommendedName>
</protein>
<dbReference type="AlphaFoldDB" id="A0A9W6LQ64"/>
<dbReference type="Pfam" id="PF02583">
    <property type="entry name" value="Trns_repr_metal"/>
    <property type="match status" value="1"/>
</dbReference>
<gene>
    <name evidence="1" type="ORF">PM10SUCC1_35840</name>
</gene>
<dbReference type="EMBL" id="BSDY01000033">
    <property type="protein sequence ID" value="GLI58070.1"/>
    <property type="molecule type" value="Genomic_DNA"/>
</dbReference>
<dbReference type="GO" id="GO:0046872">
    <property type="term" value="F:metal ion binding"/>
    <property type="evidence" value="ECO:0007669"/>
    <property type="project" value="InterPro"/>
</dbReference>
<dbReference type="CDD" id="cd10152">
    <property type="entry name" value="SaCsoR-like_DUF156"/>
    <property type="match status" value="1"/>
</dbReference>
<dbReference type="GO" id="GO:0045892">
    <property type="term" value="P:negative regulation of DNA-templated transcription"/>
    <property type="evidence" value="ECO:0007669"/>
    <property type="project" value="UniProtKB-ARBA"/>
</dbReference>
<name>A0A9W6LQ64_9FUSO</name>
<dbReference type="PANTHER" id="PTHR33677:SF3">
    <property type="entry name" value="COPPER-SENSING TRANSCRIPTIONAL REPRESSOR RICR"/>
    <property type="match status" value="1"/>
</dbReference>
<dbReference type="InterPro" id="IPR003735">
    <property type="entry name" value="Metal_Tscrpt_repr"/>
</dbReference>
<dbReference type="RefSeq" id="WP_281837745.1">
    <property type="nucleotide sequence ID" value="NZ_BSDY01000033.1"/>
</dbReference>
<keyword evidence="2" id="KW-1185">Reference proteome</keyword>
<accession>A0A9W6LQ64</accession>
<evidence type="ECO:0008006" key="3">
    <source>
        <dbReference type="Google" id="ProtNLM"/>
    </source>
</evidence>
<dbReference type="PANTHER" id="PTHR33677">
    <property type="entry name" value="TRANSCRIPTIONAL REPRESSOR FRMR-RELATED"/>
    <property type="match status" value="1"/>
</dbReference>
<dbReference type="Proteomes" id="UP001144471">
    <property type="component" value="Unassembled WGS sequence"/>
</dbReference>
<evidence type="ECO:0000313" key="1">
    <source>
        <dbReference type="EMBL" id="GLI58070.1"/>
    </source>
</evidence>
<proteinExistence type="predicted"/>